<keyword evidence="3 6" id="KW-0812">Transmembrane</keyword>
<keyword evidence="5 6" id="KW-0472">Membrane</keyword>
<feature type="transmembrane region" description="Helical" evidence="6">
    <location>
        <begin position="215"/>
        <end position="247"/>
    </location>
</feature>
<keyword evidence="4 6" id="KW-1133">Transmembrane helix</keyword>
<evidence type="ECO:0000256" key="1">
    <source>
        <dbReference type="ARBA" id="ARBA00004141"/>
    </source>
</evidence>
<comment type="similarity">
    <text evidence="2">Belongs to the autoinducer-2 exporter (AI-2E) (TC 2.A.86) family.</text>
</comment>
<feature type="transmembrane region" description="Helical" evidence="6">
    <location>
        <begin position="74"/>
        <end position="95"/>
    </location>
</feature>
<dbReference type="OrthoDB" id="5761230at2"/>
<dbReference type="Pfam" id="PF01594">
    <property type="entry name" value="AI-2E_transport"/>
    <property type="match status" value="1"/>
</dbReference>
<dbReference type="InterPro" id="IPR002549">
    <property type="entry name" value="AI-2E-like"/>
</dbReference>
<dbReference type="RefSeq" id="WP_094571724.1">
    <property type="nucleotide sequence ID" value="NZ_CP022743.1"/>
</dbReference>
<feature type="transmembrane region" description="Helical" evidence="6">
    <location>
        <begin position="21"/>
        <end position="38"/>
    </location>
</feature>
<evidence type="ECO:0000256" key="5">
    <source>
        <dbReference type="ARBA" id="ARBA00023136"/>
    </source>
</evidence>
<dbReference type="AlphaFoldDB" id="A0A223P146"/>
<accession>A0A223P146</accession>
<comment type="subcellular location">
    <subcellularLocation>
        <location evidence="1">Membrane</location>
        <topology evidence="1">Multi-pass membrane protein</topology>
    </subcellularLocation>
</comment>
<dbReference type="EMBL" id="CP022743">
    <property type="protein sequence ID" value="ASU35561.1"/>
    <property type="molecule type" value="Genomic_DNA"/>
</dbReference>
<dbReference type="PANTHER" id="PTHR21716">
    <property type="entry name" value="TRANSMEMBRANE PROTEIN"/>
    <property type="match status" value="1"/>
</dbReference>
<evidence type="ECO:0000256" key="4">
    <source>
        <dbReference type="ARBA" id="ARBA00022989"/>
    </source>
</evidence>
<dbReference type="Proteomes" id="UP000215002">
    <property type="component" value="Chromosome"/>
</dbReference>
<dbReference type="GO" id="GO:0055085">
    <property type="term" value="P:transmembrane transport"/>
    <property type="evidence" value="ECO:0007669"/>
    <property type="project" value="TreeGrafter"/>
</dbReference>
<feature type="transmembrane region" description="Helical" evidence="6">
    <location>
        <begin position="149"/>
        <end position="170"/>
    </location>
</feature>
<evidence type="ECO:0008006" key="9">
    <source>
        <dbReference type="Google" id="ProtNLM"/>
    </source>
</evidence>
<organism evidence="7 8">
    <name type="scientific">Mucilaginibacter xinganensis</name>
    <dbReference type="NCBI Taxonomy" id="1234841"/>
    <lineage>
        <taxon>Bacteria</taxon>
        <taxon>Pseudomonadati</taxon>
        <taxon>Bacteroidota</taxon>
        <taxon>Sphingobacteriia</taxon>
        <taxon>Sphingobacteriales</taxon>
        <taxon>Sphingobacteriaceae</taxon>
        <taxon>Mucilaginibacter</taxon>
    </lineage>
</organism>
<proteinExistence type="inferred from homology"/>
<protein>
    <recommendedName>
        <fullName evidence="9">AI-2E family transporter</fullName>
    </recommendedName>
</protein>
<feature type="transmembrane region" description="Helical" evidence="6">
    <location>
        <begin position="253"/>
        <end position="281"/>
    </location>
</feature>
<reference evidence="7 8" key="1">
    <citation type="submission" date="2017-08" db="EMBL/GenBank/DDBJ databases">
        <title>Complete genome sequence of Mucilaginibacter sp. strain BJC16-A31.</title>
        <authorList>
            <consortium name="Henan University of Science and Technology"/>
            <person name="You X."/>
        </authorList>
    </citation>
    <scope>NUCLEOTIDE SEQUENCE [LARGE SCALE GENOMIC DNA]</scope>
    <source>
        <strain evidence="7 8">BJC16-A31</strain>
    </source>
</reference>
<name>A0A223P146_9SPHI</name>
<feature type="transmembrane region" description="Helical" evidence="6">
    <location>
        <begin position="44"/>
        <end position="62"/>
    </location>
</feature>
<evidence type="ECO:0000256" key="2">
    <source>
        <dbReference type="ARBA" id="ARBA00009773"/>
    </source>
</evidence>
<evidence type="ECO:0000256" key="6">
    <source>
        <dbReference type="SAM" id="Phobius"/>
    </source>
</evidence>
<dbReference type="PANTHER" id="PTHR21716:SF62">
    <property type="entry name" value="TRANSPORT PROTEIN YDBI-RELATED"/>
    <property type="match status" value="1"/>
</dbReference>
<gene>
    <name evidence="7" type="ORF">MuYL_3676</name>
</gene>
<evidence type="ECO:0000256" key="3">
    <source>
        <dbReference type="ARBA" id="ARBA00022692"/>
    </source>
</evidence>
<keyword evidence="8" id="KW-1185">Reference proteome</keyword>
<sequence>MPEKKPIPPETTKELTYTEKVWYTVGIVAIVAVLILIARVAFGVLLMALAGCLISIYFHGLGDVIERKTKWKRLPCMIISIAGSFIILGFLLWFMGSKIQIQISQLSDTLPLSIGKLKLSLDETPLGRKVLEATSGGSSEKLFATASQFFSTSFGVLGNMYIILFLGIFFTASPSLYKDGLVLLVPPDHKELARRIINRTSLTIKGWLKGTMFSMILLIVLMPIGLSIMGVPLALVLGLLAGILVIVPNFGSLIAMIPGVLLAFTISTNTAIIVALIYIGVQTLVQNIIAPIIQKKMINMPPALTIVGQLIMGVLGGAMGIIMAVPALAIMMILVDEIYVKKINPK</sequence>
<evidence type="ECO:0000313" key="8">
    <source>
        <dbReference type="Proteomes" id="UP000215002"/>
    </source>
</evidence>
<dbReference type="KEGG" id="muc:MuYL_3676"/>
<feature type="transmembrane region" description="Helical" evidence="6">
    <location>
        <begin position="302"/>
        <end position="335"/>
    </location>
</feature>
<evidence type="ECO:0000313" key="7">
    <source>
        <dbReference type="EMBL" id="ASU35561.1"/>
    </source>
</evidence>
<dbReference type="GO" id="GO:0016020">
    <property type="term" value="C:membrane"/>
    <property type="evidence" value="ECO:0007669"/>
    <property type="project" value="UniProtKB-SubCell"/>
</dbReference>